<sequence length="210" mass="24590">MRYAGMPAGMWTLFRNSFRKNLGDVLGYDREKAGEVTEKAKKDYRMLIRRLPEFEKGDRFKMNIVNCALFSAFCLHMHPKPTMEQMTEFYNRSMMIPAMRFFCRLSGRKKFTAKDIEGMKKTEALRAADRNPYSWNMIYIPYQDGSGYEARFFRCGICRLMKELNLYEYVPAMCRLDYTMADASGASRFVREYTLASGGPYCDCGYKKLN</sequence>
<evidence type="ECO:0000313" key="1">
    <source>
        <dbReference type="EMBL" id="QUC66053.1"/>
    </source>
</evidence>
<protein>
    <submittedName>
        <fullName evidence="1">L-2-amino-thiazoline-4-carboxylic acid hydrolase</fullName>
    </submittedName>
</protein>
<accession>A0AC61NJM0</accession>
<reference evidence="1" key="1">
    <citation type="submission" date="2021-01" db="EMBL/GenBank/DDBJ databases">
        <title>Complete genome sequence of Clostridiales bacterium R-7.</title>
        <authorList>
            <person name="Mahoney-Kurpe S.C."/>
            <person name="Palevich N."/>
            <person name="Koike S."/>
            <person name="Moon C.D."/>
            <person name="Attwood G.T."/>
        </authorList>
    </citation>
    <scope>NUCLEOTIDE SEQUENCE</scope>
    <source>
        <strain evidence="1">R-7</strain>
    </source>
</reference>
<keyword evidence="1" id="KW-0378">Hydrolase</keyword>
<dbReference type="EMBL" id="CP068393">
    <property type="protein sequence ID" value="QUC66053.1"/>
    <property type="molecule type" value="Genomic_DNA"/>
</dbReference>
<gene>
    <name evidence="1" type="ORF">JYE49_09245</name>
</gene>
<organism evidence="1 2">
    <name type="scientific">Aristaeella hokkaidonensis</name>
    <dbReference type="NCBI Taxonomy" id="3046382"/>
    <lineage>
        <taxon>Bacteria</taxon>
        <taxon>Bacillati</taxon>
        <taxon>Bacillota</taxon>
        <taxon>Clostridia</taxon>
        <taxon>Eubacteriales</taxon>
        <taxon>Aristaeellaceae</taxon>
        <taxon>Aristaeella</taxon>
    </lineage>
</organism>
<proteinExistence type="predicted"/>
<evidence type="ECO:0000313" key="2">
    <source>
        <dbReference type="Proteomes" id="UP000682782"/>
    </source>
</evidence>
<name>A0AC61NJM0_9FIRM</name>
<keyword evidence="2" id="KW-1185">Reference proteome</keyword>
<dbReference type="Proteomes" id="UP000682782">
    <property type="component" value="Chromosome"/>
</dbReference>